<evidence type="ECO:0000259" key="11">
    <source>
        <dbReference type="Pfam" id="PF01478"/>
    </source>
</evidence>
<evidence type="ECO:0000313" key="13">
    <source>
        <dbReference type="EMBL" id="RXS98049.1"/>
    </source>
</evidence>
<feature type="transmembrane region" description="Helical" evidence="10">
    <location>
        <begin position="6"/>
        <end position="26"/>
    </location>
</feature>
<keyword evidence="9" id="KW-0645">Protease</keyword>
<dbReference type="PANTHER" id="PTHR30487:SF0">
    <property type="entry name" value="PREPILIN LEADER PEPTIDASE_N-METHYLTRANSFERASE-RELATED"/>
    <property type="match status" value="1"/>
</dbReference>
<sequence>MIAPTIVPIFTLLFGLAFGSFLNVCIARLPWHRSIVHPPSHCPGCKTPIRSRDNIPLLSYLILRGRCRACRTPISWRYPAVELANALLWLACLLQFGLTLQGVGMAVLCFLLLGLAVMDAETLRLPDAFTLPGIALGLAWTAVTAPTGSRLATVLHAALWSFAATVLLLAIALGYRAVRGRSGLGIGDAKLLAMLAAWLGPASALLILFLGVVMAAIYGFVLLVSRRANATTRIPLGAFLSLAALYAIFAGPDTIHWYLHLFL</sequence>
<evidence type="ECO:0000256" key="6">
    <source>
        <dbReference type="ARBA" id="ARBA00022989"/>
    </source>
</evidence>
<dbReference type="InterPro" id="IPR010627">
    <property type="entry name" value="Prepilin_pept_A24_N"/>
</dbReference>
<dbReference type="Pfam" id="PF06750">
    <property type="entry name" value="A24_N_bact"/>
    <property type="match status" value="1"/>
</dbReference>
<dbReference type="GO" id="GO:0005886">
    <property type="term" value="C:plasma membrane"/>
    <property type="evidence" value="ECO:0007669"/>
    <property type="project" value="UniProtKB-SubCell"/>
</dbReference>
<feature type="transmembrane region" description="Helical" evidence="10">
    <location>
        <begin position="236"/>
        <end position="259"/>
    </location>
</feature>
<keyword evidence="9" id="KW-0511">Multifunctional enzyme</keyword>
<dbReference type="EC" id="2.1.1.-" evidence="9"/>
<evidence type="ECO:0000256" key="7">
    <source>
        <dbReference type="ARBA" id="ARBA00023136"/>
    </source>
</evidence>
<evidence type="ECO:0000256" key="4">
    <source>
        <dbReference type="ARBA" id="ARBA00022519"/>
    </source>
</evidence>
<evidence type="ECO:0000256" key="9">
    <source>
        <dbReference type="RuleBase" id="RU003794"/>
    </source>
</evidence>
<comment type="similarity">
    <text evidence="2 8">Belongs to the peptidase A24 family.</text>
</comment>
<feature type="domain" description="Prepilin type IV endopeptidase peptidase" evidence="11">
    <location>
        <begin position="107"/>
        <end position="219"/>
    </location>
</feature>
<evidence type="ECO:0000313" key="14">
    <source>
        <dbReference type="Proteomes" id="UP000290253"/>
    </source>
</evidence>
<dbReference type="Gene3D" id="1.20.120.1220">
    <property type="match status" value="1"/>
</dbReference>
<comment type="subcellular location">
    <subcellularLocation>
        <location evidence="1">Cell inner membrane</location>
        <topology evidence="1">Multi-pass membrane protein</topology>
    </subcellularLocation>
    <subcellularLocation>
        <location evidence="9">Cell membrane</location>
        <topology evidence="9">Multi-pass membrane protein</topology>
    </subcellularLocation>
</comment>
<feature type="transmembrane region" description="Helical" evidence="10">
    <location>
        <begin position="128"/>
        <end position="145"/>
    </location>
</feature>
<dbReference type="GO" id="GO:0004190">
    <property type="term" value="F:aspartic-type endopeptidase activity"/>
    <property type="evidence" value="ECO:0007669"/>
    <property type="project" value="UniProtKB-EC"/>
</dbReference>
<dbReference type="InterPro" id="IPR050882">
    <property type="entry name" value="Prepilin_peptidase/N-MTase"/>
</dbReference>
<feature type="transmembrane region" description="Helical" evidence="10">
    <location>
        <begin position="157"/>
        <end position="178"/>
    </location>
</feature>
<comment type="function">
    <text evidence="9">Plays an essential role in type IV pili and type II pseudopili formation by proteolytically removing the leader sequence from substrate proteins and subsequently monomethylating the alpha-amino group of the newly exposed N-terminal phenylalanine.</text>
</comment>
<dbReference type="GO" id="GO:0006465">
    <property type="term" value="P:signal peptide processing"/>
    <property type="evidence" value="ECO:0007669"/>
    <property type="project" value="TreeGrafter"/>
</dbReference>
<dbReference type="PANTHER" id="PTHR30487">
    <property type="entry name" value="TYPE 4 PREPILIN-LIKE PROTEINS LEADER PEPTIDE-PROCESSING ENZYME"/>
    <property type="match status" value="1"/>
</dbReference>
<accession>A0A4Q1SKQ1</accession>
<evidence type="ECO:0000256" key="10">
    <source>
        <dbReference type="SAM" id="Phobius"/>
    </source>
</evidence>
<keyword evidence="6 10" id="KW-1133">Transmembrane helix</keyword>
<reference evidence="13 14" key="1">
    <citation type="journal article" date="2016" name="Int. J. Syst. Evol. Microbiol.">
        <title>Acidipila dinghuensis sp. nov., an acidobacterium isolated from forest soil.</title>
        <authorList>
            <person name="Jiang Y.W."/>
            <person name="Wang J."/>
            <person name="Chen M.H."/>
            <person name="Lv Y.Y."/>
            <person name="Qiu L.H."/>
        </authorList>
    </citation>
    <scope>NUCLEOTIDE SEQUENCE [LARGE SCALE GENOMIC DNA]</scope>
    <source>
        <strain evidence="13 14">DHOF10</strain>
    </source>
</reference>
<keyword evidence="9" id="KW-0378">Hydrolase</keyword>
<evidence type="ECO:0000256" key="5">
    <source>
        <dbReference type="ARBA" id="ARBA00022692"/>
    </source>
</evidence>
<evidence type="ECO:0000256" key="1">
    <source>
        <dbReference type="ARBA" id="ARBA00004429"/>
    </source>
</evidence>
<feature type="transmembrane region" description="Helical" evidence="10">
    <location>
        <begin position="87"/>
        <end position="116"/>
    </location>
</feature>
<dbReference type="Proteomes" id="UP000290253">
    <property type="component" value="Unassembled WGS sequence"/>
</dbReference>
<dbReference type="InterPro" id="IPR000045">
    <property type="entry name" value="Prepilin_IV_endopep_pep"/>
</dbReference>
<dbReference type="OrthoDB" id="9789291at2"/>
<name>A0A4Q1SKQ1_9BACT</name>
<keyword evidence="14" id="KW-1185">Reference proteome</keyword>
<evidence type="ECO:0000256" key="3">
    <source>
        <dbReference type="ARBA" id="ARBA00022475"/>
    </source>
</evidence>
<comment type="catalytic activity">
    <reaction evidence="9">
        <text>Typically cleaves a -Gly-|-Phe- bond to release an N-terminal, basic peptide of 5-8 residues from type IV prepilin, and then N-methylates the new N-terminal amino group, the methyl donor being S-adenosyl-L-methionine.</text>
        <dbReference type="EC" id="3.4.23.43"/>
    </reaction>
</comment>
<keyword evidence="3" id="KW-1003">Cell membrane</keyword>
<feature type="transmembrane region" description="Helical" evidence="10">
    <location>
        <begin position="198"/>
        <end position="224"/>
    </location>
</feature>
<dbReference type="PRINTS" id="PR00864">
    <property type="entry name" value="PREPILNPTASE"/>
</dbReference>
<keyword evidence="5 9" id="KW-0812">Transmembrane</keyword>
<gene>
    <name evidence="13" type="ORF">ESZ00_00030</name>
</gene>
<keyword evidence="9" id="KW-0808">Transferase</keyword>
<dbReference type="Pfam" id="PF01478">
    <property type="entry name" value="Peptidase_A24"/>
    <property type="match status" value="1"/>
</dbReference>
<dbReference type="EMBL" id="SDMK01000001">
    <property type="protein sequence ID" value="RXS98049.1"/>
    <property type="molecule type" value="Genomic_DNA"/>
</dbReference>
<evidence type="ECO:0000256" key="8">
    <source>
        <dbReference type="RuleBase" id="RU003793"/>
    </source>
</evidence>
<dbReference type="EC" id="3.4.23.43" evidence="9"/>
<evidence type="ECO:0000259" key="12">
    <source>
        <dbReference type="Pfam" id="PF06750"/>
    </source>
</evidence>
<proteinExistence type="inferred from homology"/>
<feature type="domain" description="Prepilin peptidase A24 N-terminal" evidence="12">
    <location>
        <begin position="13"/>
        <end position="96"/>
    </location>
</feature>
<evidence type="ECO:0000256" key="2">
    <source>
        <dbReference type="ARBA" id="ARBA00005801"/>
    </source>
</evidence>
<keyword evidence="9" id="KW-0489">Methyltransferase</keyword>
<dbReference type="AlphaFoldDB" id="A0A4Q1SKQ1"/>
<dbReference type="GO" id="GO:0008168">
    <property type="term" value="F:methyltransferase activity"/>
    <property type="evidence" value="ECO:0007669"/>
    <property type="project" value="UniProtKB-KW"/>
</dbReference>
<dbReference type="GO" id="GO:0032259">
    <property type="term" value="P:methylation"/>
    <property type="evidence" value="ECO:0007669"/>
    <property type="project" value="UniProtKB-KW"/>
</dbReference>
<comment type="caution">
    <text evidence="13">The sequence shown here is derived from an EMBL/GenBank/DDBJ whole genome shotgun (WGS) entry which is preliminary data.</text>
</comment>
<organism evidence="13 14">
    <name type="scientific">Silvibacterium dinghuense</name>
    <dbReference type="NCBI Taxonomy" id="1560006"/>
    <lineage>
        <taxon>Bacteria</taxon>
        <taxon>Pseudomonadati</taxon>
        <taxon>Acidobacteriota</taxon>
        <taxon>Terriglobia</taxon>
        <taxon>Terriglobales</taxon>
        <taxon>Acidobacteriaceae</taxon>
        <taxon>Silvibacterium</taxon>
    </lineage>
</organism>
<keyword evidence="4" id="KW-0997">Cell inner membrane</keyword>
<protein>
    <recommendedName>
        <fullName evidence="9">Prepilin leader peptidase/N-methyltransferase</fullName>
        <ecNumber evidence="9">2.1.1.-</ecNumber>
        <ecNumber evidence="9">3.4.23.43</ecNumber>
    </recommendedName>
</protein>
<dbReference type="InterPro" id="IPR014032">
    <property type="entry name" value="Peptidase_A24A_bac"/>
</dbReference>
<keyword evidence="7 10" id="KW-0472">Membrane</keyword>